<evidence type="ECO:0000313" key="2">
    <source>
        <dbReference type="EMBL" id="GFN96677.1"/>
    </source>
</evidence>
<name>A0AAV3ZPB4_9GAST</name>
<gene>
    <name evidence="2" type="ORF">PoB_002318300</name>
</gene>
<dbReference type="EMBL" id="BLXT01002699">
    <property type="protein sequence ID" value="GFN96677.1"/>
    <property type="molecule type" value="Genomic_DNA"/>
</dbReference>
<dbReference type="AlphaFoldDB" id="A0AAV3ZPB4"/>
<organism evidence="2 3">
    <name type="scientific">Plakobranchus ocellatus</name>
    <dbReference type="NCBI Taxonomy" id="259542"/>
    <lineage>
        <taxon>Eukaryota</taxon>
        <taxon>Metazoa</taxon>
        <taxon>Spiralia</taxon>
        <taxon>Lophotrochozoa</taxon>
        <taxon>Mollusca</taxon>
        <taxon>Gastropoda</taxon>
        <taxon>Heterobranchia</taxon>
        <taxon>Euthyneura</taxon>
        <taxon>Panpulmonata</taxon>
        <taxon>Sacoglossa</taxon>
        <taxon>Placobranchoidea</taxon>
        <taxon>Plakobranchidae</taxon>
        <taxon>Plakobranchus</taxon>
    </lineage>
</organism>
<protein>
    <submittedName>
        <fullName evidence="2">Uncharacterized protein</fullName>
    </submittedName>
</protein>
<keyword evidence="3" id="KW-1185">Reference proteome</keyword>
<evidence type="ECO:0000313" key="3">
    <source>
        <dbReference type="Proteomes" id="UP000735302"/>
    </source>
</evidence>
<sequence>MSRFCFSHGQARRHVKSSSCWCKRRADERARAAARVWESHHEAVKTVLLSGQALRQTRALVAGLEPATAESLQMSRPIRYQMCHQRPSFSQLHQGHFRLSGPPSNQGAGGGTRTRDSRVPADVKADSLSIVPSTPLISVSMSQYHERSSRKVLTVLSTDRSIASPPADSGRFKSFDTGRFLQLNQYDCGPFIPPNFYSKSRRFEDSY</sequence>
<proteinExistence type="predicted"/>
<feature type="region of interest" description="Disordered" evidence="1">
    <location>
        <begin position="94"/>
        <end position="119"/>
    </location>
</feature>
<dbReference type="Proteomes" id="UP000735302">
    <property type="component" value="Unassembled WGS sequence"/>
</dbReference>
<comment type="caution">
    <text evidence="2">The sequence shown here is derived from an EMBL/GenBank/DDBJ whole genome shotgun (WGS) entry which is preliminary data.</text>
</comment>
<reference evidence="2 3" key="1">
    <citation type="journal article" date="2021" name="Elife">
        <title>Chloroplast acquisition without the gene transfer in kleptoplastic sea slugs, Plakobranchus ocellatus.</title>
        <authorList>
            <person name="Maeda T."/>
            <person name="Takahashi S."/>
            <person name="Yoshida T."/>
            <person name="Shimamura S."/>
            <person name="Takaki Y."/>
            <person name="Nagai Y."/>
            <person name="Toyoda A."/>
            <person name="Suzuki Y."/>
            <person name="Arimoto A."/>
            <person name="Ishii H."/>
            <person name="Satoh N."/>
            <person name="Nishiyama T."/>
            <person name="Hasebe M."/>
            <person name="Maruyama T."/>
            <person name="Minagawa J."/>
            <person name="Obokata J."/>
            <person name="Shigenobu S."/>
        </authorList>
    </citation>
    <scope>NUCLEOTIDE SEQUENCE [LARGE SCALE GENOMIC DNA]</scope>
</reference>
<evidence type="ECO:0000256" key="1">
    <source>
        <dbReference type="SAM" id="MobiDB-lite"/>
    </source>
</evidence>
<accession>A0AAV3ZPB4</accession>